<dbReference type="RefSeq" id="WP_241348203.1">
    <property type="nucleotide sequence ID" value="NZ_JAKZGP010000024.1"/>
</dbReference>
<name>A0ABS9V097_9BACT</name>
<feature type="region of interest" description="Disordered" evidence="1">
    <location>
        <begin position="43"/>
        <end position="62"/>
    </location>
</feature>
<evidence type="ECO:0000259" key="3">
    <source>
        <dbReference type="PROSITE" id="PS51724"/>
    </source>
</evidence>
<evidence type="ECO:0000313" key="5">
    <source>
        <dbReference type="Proteomes" id="UP001165489"/>
    </source>
</evidence>
<feature type="transmembrane region" description="Helical" evidence="2">
    <location>
        <begin position="101"/>
        <end position="125"/>
    </location>
</feature>
<feature type="compositionally biased region" description="Acidic residues" evidence="1">
    <location>
        <begin position="152"/>
        <end position="168"/>
    </location>
</feature>
<keyword evidence="5" id="KW-1185">Reference proteome</keyword>
<evidence type="ECO:0000256" key="1">
    <source>
        <dbReference type="SAM" id="MobiDB-lite"/>
    </source>
</evidence>
<sequence length="272" mass="30807">MVKKEDKKYTDMEDKDFGFPFVEVLPLEEVEEPKKSVIANEIIDEPAQNDEPAEVTLEDSQEVSEEKKPVIAKENIVLAAPVVVQPSKTVNKELPKKNKGAGVYVILSLFVVLILASMGYFFYYLPEIEKNQEREDLISTSEIDGSTLETSNETEDVTGEELPAQDDSIEDTDIDNVENASQANEPVLTLIESREASPRYFIVVGSVLTESHARREAEKYLQDGYDTWIVRPYGDIRNFRIAIGQFESLEASTPDWEAAKQVYGKEIWILKY</sequence>
<evidence type="ECO:0000313" key="4">
    <source>
        <dbReference type="EMBL" id="MCH7409833.1"/>
    </source>
</evidence>
<gene>
    <name evidence="4" type="ORF">MM239_10540</name>
</gene>
<feature type="compositionally biased region" description="Polar residues" evidence="1">
    <location>
        <begin position="140"/>
        <end position="151"/>
    </location>
</feature>
<keyword evidence="2" id="KW-0472">Membrane</keyword>
<comment type="caution">
    <text evidence="4">The sequence shown here is derived from an EMBL/GenBank/DDBJ whole genome shotgun (WGS) entry which is preliminary data.</text>
</comment>
<dbReference type="Proteomes" id="UP001165489">
    <property type="component" value="Unassembled WGS sequence"/>
</dbReference>
<evidence type="ECO:0000256" key="2">
    <source>
        <dbReference type="SAM" id="Phobius"/>
    </source>
</evidence>
<dbReference type="PROSITE" id="PS51724">
    <property type="entry name" value="SPOR"/>
    <property type="match status" value="1"/>
</dbReference>
<feature type="domain" description="SPOR" evidence="3">
    <location>
        <begin position="194"/>
        <end position="272"/>
    </location>
</feature>
<protein>
    <recommendedName>
        <fullName evidence="3">SPOR domain-containing protein</fullName>
    </recommendedName>
</protein>
<accession>A0ABS9V097</accession>
<dbReference type="InterPro" id="IPR007730">
    <property type="entry name" value="SPOR-like_dom"/>
</dbReference>
<keyword evidence="2" id="KW-1133">Transmembrane helix</keyword>
<proteinExistence type="predicted"/>
<dbReference type="EMBL" id="JAKZGP010000024">
    <property type="protein sequence ID" value="MCH7409833.1"/>
    <property type="molecule type" value="Genomic_DNA"/>
</dbReference>
<feature type="region of interest" description="Disordered" evidence="1">
    <location>
        <begin position="140"/>
        <end position="168"/>
    </location>
</feature>
<reference evidence="4" key="1">
    <citation type="submission" date="2022-03" db="EMBL/GenBank/DDBJ databases">
        <title>De novo assembled genomes of Belliella spp. (Cyclobacteriaceae) strains.</title>
        <authorList>
            <person name="Szabo A."/>
            <person name="Korponai K."/>
            <person name="Felfoldi T."/>
        </authorList>
    </citation>
    <scope>NUCLEOTIDE SEQUENCE</scope>
    <source>
        <strain evidence="4">DSM 111904</strain>
    </source>
</reference>
<keyword evidence="2" id="KW-0812">Transmembrane</keyword>
<organism evidence="4 5">
    <name type="scientific">Belliella filtrata</name>
    <dbReference type="NCBI Taxonomy" id="2923435"/>
    <lineage>
        <taxon>Bacteria</taxon>
        <taxon>Pseudomonadati</taxon>
        <taxon>Bacteroidota</taxon>
        <taxon>Cytophagia</taxon>
        <taxon>Cytophagales</taxon>
        <taxon>Cyclobacteriaceae</taxon>
        <taxon>Belliella</taxon>
    </lineage>
</organism>